<organism evidence="1">
    <name type="scientific">Mus musculus</name>
    <name type="common">Mouse</name>
    <dbReference type="NCBI Taxonomy" id="10090"/>
    <lineage>
        <taxon>Eukaryota</taxon>
        <taxon>Metazoa</taxon>
        <taxon>Chordata</taxon>
        <taxon>Craniata</taxon>
        <taxon>Vertebrata</taxon>
        <taxon>Euteleostomi</taxon>
        <taxon>Mammalia</taxon>
        <taxon>Eutheria</taxon>
        <taxon>Euarchontoglires</taxon>
        <taxon>Glires</taxon>
        <taxon>Rodentia</taxon>
        <taxon>Myomorpha</taxon>
        <taxon>Muroidea</taxon>
        <taxon>Muridae</taxon>
        <taxon>Murinae</taxon>
        <taxon>Mus</taxon>
        <taxon>Mus</taxon>
    </lineage>
</organism>
<reference evidence="1" key="5">
    <citation type="submission" date="2001-07" db="EMBL/GenBank/DDBJ databases">
        <authorList>
            <person name="Adachi J."/>
            <person name="Aizawa K."/>
            <person name="Akimura T."/>
            <person name="Arakawa T."/>
            <person name="Bono H."/>
            <person name="Carninci P."/>
            <person name="Fukuda S."/>
            <person name="Furuno M."/>
            <person name="Hanagaki T."/>
            <person name="Hara A."/>
            <person name="Hashizume W."/>
            <person name="Hayashida K."/>
            <person name="Hayatsu N."/>
            <person name="Hiramoto K."/>
            <person name="Hiraoka T."/>
            <person name="Hirozane T."/>
            <person name="Hori F."/>
            <person name="Imotani K."/>
            <person name="Ishii Y."/>
            <person name="Itoh M."/>
            <person name="Kagawa I."/>
            <person name="Kasukawa T."/>
            <person name="Katoh H."/>
            <person name="Kawai J."/>
            <person name="Kojima Y."/>
            <person name="Kondo S."/>
            <person name="Konno H."/>
            <person name="Kouda M."/>
            <person name="Koya S."/>
            <person name="Kurihara C."/>
            <person name="Matsuyama T."/>
            <person name="Miyazaki A."/>
            <person name="Murata M."/>
            <person name="Nakamura M."/>
            <person name="Nishi K."/>
            <person name="Nomura K."/>
            <person name="Numazaki R."/>
            <person name="Ohno M."/>
            <person name="Ohsato N."/>
            <person name="Okazaki Y."/>
            <person name="Saito R."/>
            <person name="Saitoh H."/>
            <person name="Sakai C."/>
            <person name="Sakai K."/>
            <person name="Sakazume N."/>
            <person name="Sano H."/>
            <person name="Sasaki D."/>
            <person name="Shibata K."/>
            <person name="Shinagawa A."/>
            <person name="Shiraki T."/>
            <person name="Sogabe Y."/>
            <person name="Tagami M."/>
            <person name="Tagawa A."/>
            <person name="Takahashi F."/>
            <person name="Takaku-Akahira S."/>
            <person name="Takeda Y."/>
            <person name="Tanaka T."/>
            <person name="Tomaru A."/>
            <person name="Toya T."/>
            <person name="Yasunishi A."/>
            <person name="Muramatsu M."/>
            <person name="Hayashizaki Y."/>
        </authorList>
    </citation>
    <scope>NUCLEOTIDE SEQUENCE</scope>
    <source>
        <strain evidence="1">C57BL/6J</strain>
        <tissue evidence="1">Testis</tissue>
    </source>
</reference>
<dbReference type="EMBL" id="AK029678">
    <property type="protein sequence ID" value="BAC26560.1"/>
    <property type="molecule type" value="mRNA"/>
</dbReference>
<dbReference type="AGR" id="MGI:1919919"/>
<name>Q8CDR9_MOUSE</name>
<evidence type="ECO:0000313" key="1">
    <source>
        <dbReference type="EMBL" id="BAC26560.1"/>
    </source>
</evidence>
<reference evidence="1" key="1">
    <citation type="journal article" date="1999" name="Methods Enzymol.">
        <title>High-efficiency full-length cDNA cloning.</title>
        <authorList>
            <person name="Carninci P."/>
            <person name="Hayashizaki Y."/>
        </authorList>
    </citation>
    <scope>NUCLEOTIDE SEQUENCE</scope>
    <source>
        <strain evidence="1">C57BL/6J</strain>
        <tissue evidence="1">Testis</tissue>
    </source>
</reference>
<dbReference type="AlphaFoldDB" id="Q8CDR9"/>
<reference evidence="1" key="2">
    <citation type="journal article" date="2000" name="Genome Res.">
        <title>Normalization and subtraction of cap-trapper-selected cDNAs to prepare full-length cDNA libraries for rapid discovery of new genes.</title>
        <authorList>
            <person name="Carninci P."/>
            <person name="Shibata Y."/>
            <person name="Hayatsu N."/>
            <person name="Sugahara Y."/>
            <person name="Shibata K."/>
            <person name="Itoh M."/>
            <person name="Konno H."/>
            <person name="Okazaki Y."/>
            <person name="Muramatsu M."/>
            <person name="Hayashizaki Y."/>
        </authorList>
    </citation>
    <scope>NUCLEOTIDE SEQUENCE</scope>
    <source>
        <strain evidence="1">C57BL/6J</strain>
        <tissue evidence="1">Testis</tissue>
    </source>
</reference>
<reference evidence="1" key="4">
    <citation type="journal article" date="2001" name="Nature">
        <title>Functional annotation of a full-length mouse cDNA collection.</title>
        <authorList>
            <consortium name="The RIKEN Genome Exploration Research Group Phase II Team and the FANTOM Consortium"/>
        </authorList>
    </citation>
    <scope>NUCLEOTIDE SEQUENCE</scope>
    <source>
        <strain evidence="1">C57BL/6J</strain>
        <tissue evidence="1">Testis</tissue>
    </source>
</reference>
<reference evidence="1" key="7">
    <citation type="journal article" date="2005" name="Science">
        <title>The Transcriptional Landscape of the Mammalian Genome.</title>
        <authorList>
            <consortium name="The FANTOM Consortium"/>
            <consortium name="Riken Genome Exploration Research Group and Genome Science Group (Genome Network Project Core Group)"/>
        </authorList>
    </citation>
    <scope>NUCLEOTIDE SEQUENCE</scope>
    <source>
        <strain evidence="1">C57BL/6J</strain>
        <tissue evidence="1">Testis</tissue>
    </source>
</reference>
<reference evidence="1" key="8">
    <citation type="journal article" date="2005" name="Science">
        <title>Antisense Transcription in the Mammalian Transcriptome.</title>
        <authorList>
            <consortium name="RIKEN Genome Exploration Research Group and Genome Science Group (Genome Network Project Core Group) and the FANTOM Consortium"/>
        </authorList>
    </citation>
    <scope>NUCLEOTIDE SEQUENCE</scope>
    <source>
        <strain evidence="1">C57BL/6J</strain>
        <tissue evidence="1">Testis</tissue>
    </source>
</reference>
<reference evidence="1" key="3">
    <citation type="journal article" date="2000" name="Genome Res.">
        <title>RIKEN integrated sequence analysis (RISA) system--384-format sequencing pipeline with 384 multicapillary sequencer.</title>
        <authorList>
            <person name="Shibata K."/>
            <person name="Itoh M."/>
            <person name="Aizawa K."/>
            <person name="Nagaoka S."/>
            <person name="Sasaki N."/>
            <person name="Carninci P."/>
            <person name="Konno H."/>
            <person name="Akiyama J."/>
            <person name="Nishi K."/>
            <person name="Kitsunai T."/>
            <person name="Tashiro H."/>
            <person name="Itoh M."/>
            <person name="Sumi N."/>
            <person name="Ishii Y."/>
            <person name="Nakamura S."/>
            <person name="Hazama M."/>
            <person name="Nishine T."/>
            <person name="Harada A."/>
            <person name="Yamamoto R."/>
            <person name="Matsumoto H."/>
            <person name="Sakaguchi S."/>
            <person name="Ikegami T."/>
            <person name="Kashiwagi K."/>
            <person name="Fujiwake S."/>
            <person name="Inoue K."/>
            <person name="Togawa Y."/>
            <person name="Izawa M."/>
            <person name="Ohara E."/>
            <person name="Watahiki M."/>
            <person name="Yoneda Y."/>
            <person name="Ishikawa T."/>
            <person name="Ozawa K."/>
            <person name="Tanaka T."/>
            <person name="Matsuura S."/>
            <person name="Kawai J."/>
            <person name="Okazaki Y."/>
            <person name="Muramatsu M."/>
            <person name="Inoue Y."/>
            <person name="Kira A."/>
            <person name="Hayashizaki Y."/>
        </authorList>
    </citation>
    <scope>NUCLEOTIDE SEQUENCE</scope>
    <source>
        <strain evidence="1">C57BL/6J</strain>
        <tissue evidence="1">Testis</tissue>
    </source>
</reference>
<dbReference type="MGI" id="MGI:1919919">
    <property type="gene designation" value="2810032G03Rik"/>
</dbReference>
<sequence length="130" mass="14981">MMEQEAKALVQQQKGWRMNHPCHHESSVWRSMRRLGLLGSAFSCFSSQQETIWISQSCRRTRHTSNGPNSSSTWWGPPQKPCKLINEKKVFCCKAPRPGDYLIDKIIIEKITDGYAIISFAWTALPRPLF</sequence>
<evidence type="ECO:0000313" key="2">
    <source>
        <dbReference type="MGI" id="MGI:1919919"/>
    </source>
</evidence>
<dbReference type="PhylomeDB" id="Q8CDR9"/>
<proteinExistence type="evidence at transcript level"/>
<protein>
    <submittedName>
        <fullName evidence="1">Uncharacterized protein</fullName>
    </submittedName>
</protein>
<accession>Q8CDR9</accession>
<gene>
    <name evidence="2" type="primary">2810032G03Rik</name>
</gene>
<reference evidence="1" key="6">
    <citation type="journal article" date="2002" name="Nature">
        <title>Analysis of the mouse transcriptome based on functional annotation of 60,770 full-length cDNAs.</title>
        <authorList>
            <consortium name="The FANTOM Consortium and the RIKEN Genome Exploration Research Group Phase I and II Team"/>
        </authorList>
    </citation>
    <scope>NUCLEOTIDE SEQUENCE</scope>
    <source>
        <strain evidence="1">C57BL/6J</strain>
        <tissue evidence="1">Testis</tissue>
    </source>
</reference>